<feature type="transmembrane region" description="Helical" evidence="11">
    <location>
        <begin position="165"/>
        <end position="186"/>
    </location>
</feature>
<dbReference type="EMBL" id="ADCP02000001">
    <property type="protein sequence ID" value="EFV44091.2"/>
    <property type="molecule type" value="Genomic_DNA"/>
</dbReference>
<name>E5Y7C7_BILW3</name>
<feature type="transmembrane region" description="Helical" evidence="11">
    <location>
        <begin position="535"/>
        <end position="553"/>
    </location>
</feature>
<feature type="transmembrane region" description="Helical" evidence="11">
    <location>
        <begin position="565"/>
        <end position="586"/>
    </location>
</feature>
<evidence type="ECO:0000256" key="5">
    <source>
        <dbReference type="ARBA" id="ARBA00022984"/>
    </source>
</evidence>
<dbReference type="Proteomes" id="UP000006034">
    <property type="component" value="Unassembled WGS sequence"/>
</dbReference>
<dbReference type="InterPro" id="IPR004268">
    <property type="entry name" value="MurJ"/>
</dbReference>
<feature type="region of interest" description="Disordered" evidence="10">
    <location>
        <begin position="1"/>
        <end position="42"/>
    </location>
</feature>
<reference evidence="12 13" key="2">
    <citation type="submission" date="2013-04" db="EMBL/GenBank/DDBJ databases">
        <title>The Genome Sequence of Bilophila wadsworthia 3_1_6.</title>
        <authorList>
            <consortium name="The Broad Institute Genomics Platform"/>
            <person name="Earl A."/>
            <person name="Ward D."/>
            <person name="Feldgarden M."/>
            <person name="Gevers D."/>
            <person name="Sibley C."/>
            <person name="Strauss J."/>
            <person name="Allen-Vercoe E."/>
            <person name="Walker B."/>
            <person name="Young S."/>
            <person name="Zeng Q."/>
            <person name="Gargeya S."/>
            <person name="Fitzgerald M."/>
            <person name="Haas B."/>
            <person name="Abouelleil A."/>
            <person name="Allen A.W."/>
            <person name="Alvarado L."/>
            <person name="Arachchi H.M."/>
            <person name="Berlin A.M."/>
            <person name="Chapman S.B."/>
            <person name="Gainer-Dewar J."/>
            <person name="Goldberg J."/>
            <person name="Griggs A."/>
            <person name="Gujja S."/>
            <person name="Hansen M."/>
            <person name="Howarth C."/>
            <person name="Imamovic A."/>
            <person name="Ireland A."/>
            <person name="Larimer J."/>
            <person name="McCowan C."/>
            <person name="Murphy C."/>
            <person name="Pearson M."/>
            <person name="Poon T.W."/>
            <person name="Priest M."/>
            <person name="Roberts A."/>
            <person name="Saif S."/>
            <person name="Shea T."/>
            <person name="Sisk P."/>
            <person name="Sykes S."/>
            <person name="Wortman J."/>
            <person name="Nusbaum C."/>
            <person name="Birren B."/>
        </authorList>
    </citation>
    <scope>NUCLEOTIDE SEQUENCE [LARGE SCALE GENOMIC DNA]</scope>
    <source>
        <strain evidence="12 13">3_1_6</strain>
    </source>
</reference>
<reference evidence="12 13" key="1">
    <citation type="submission" date="2010-10" db="EMBL/GenBank/DDBJ databases">
        <authorList>
            <consortium name="The Broad Institute Genome Sequencing Platform"/>
            <person name="Ward D."/>
            <person name="Earl A."/>
            <person name="Feldgarden M."/>
            <person name="Young S.K."/>
            <person name="Gargeya S."/>
            <person name="Zeng Q."/>
            <person name="Alvarado L."/>
            <person name="Berlin A."/>
            <person name="Bochicchio J."/>
            <person name="Chapman S.B."/>
            <person name="Chen Z."/>
            <person name="Freedman E."/>
            <person name="Gellesch M."/>
            <person name="Goldberg J."/>
            <person name="Griggs A."/>
            <person name="Gujja S."/>
            <person name="Heilman E."/>
            <person name="Heiman D."/>
            <person name="Howarth C."/>
            <person name="Mehta T."/>
            <person name="Neiman D."/>
            <person name="Pearson M."/>
            <person name="Roberts A."/>
            <person name="Saif S."/>
            <person name="Shea T."/>
            <person name="Shenoy N."/>
            <person name="Sisk P."/>
            <person name="Stolte C."/>
            <person name="Sykes S."/>
            <person name="White J."/>
            <person name="Yandava C."/>
            <person name="Allen-Vercoe E."/>
            <person name="Sibley C."/>
            <person name="Ambrose C.E."/>
            <person name="Strauss J."/>
            <person name="Daigneault M."/>
            <person name="Haas B."/>
            <person name="Nusbaum C."/>
            <person name="Birren B."/>
        </authorList>
    </citation>
    <scope>NUCLEOTIDE SEQUENCE [LARGE SCALE GENOMIC DNA]</scope>
    <source>
        <strain evidence="12 13">3_1_6</strain>
    </source>
</reference>
<feature type="compositionally biased region" description="Low complexity" evidence="10">
    <location>
        <begin position="408"/>
        <end position="425"/>
    </location>
</feature>
<feature type="transmembrane region" description="Helical" evidence="11">
    <location>
        <begin position="126"/>
        <end position="145"/>
    </location>
</feature>
<feature type="region of interest" description="Disordered" evidence="10">
    <location>
        <begin position="348"/>
        <end position="425"/>
    </location>
</feature>
<dbReference type="HOGENOM" id="CLU_006797_5_0_7"/>
<evidence type="ECO:0000256" key="11">
    <source>
        <dbReference type="SAM" id="Phobius"/>
    </source>
</evidence>
<dbReference type="AlphaFoldDB" id="E5Y7C7"/>
<keyword evidence="5" id="KW-0573">Peptidoglycan synthesis</keyword>
<sequence>MTEKHGSPNGFPPAHQERLEQGREAGNPFFKKDSPSSSSSSKNTLIVGVGTLISRLLGFVRDAGIAWLLGGSGAADALTAALRIPYMARRLFGEGTLSLSLTAACTRERLRGGSGCGLALAVTRKLALWTGFLALACMAGAGIIMRAIAPGLEERPEVFGEAVTLFRICAPYIWSVMMAAGCMAALHSRQRFLLPSLTPSLFNLCVIGFALLAAFNPSLQPGVLVACGVLCGGILQWLAQIPAIRILQREEGKRGKPADARTVSEAFRRLPAGIVGAAMPQLAFLGASALASLLPEGHMASLFYAERLLEFPLGVLGAAVGMAAAPRLAELAASEGLSRSSRFHEIPSFSLSQPQKPEQADPPPPLSASRTARNDTKAIPGARLQKPWDGEGMEFEDGEPFFKRGEPPHGSLSPSPSSLPTAPPHSFSDEIQRAALLSLGLNLPAAAGLAAISLPLVAVVLGHGAFDAQAVSATALALCAYAPGLPAYALSRPLLAACHALESGLPLKAAAIALAVALAGGYALTLRFGAWGPPLGVSVGLWCNAALLWIGLSRGVSLRLALRSLAVQLAGTALTFGSAYGVVLWAGHASNIAQLALAIPAGAAVYAASLLIGDRNWFRLLKKR</sequence>
<dbReference type="PANTHER" id="PTHR47019:SF1">
    <property type="entry name" value="LIPID II FLIPPASE MURJ"/>
    <property type="match status" value="1"/>
</dbReference>
<dbReference type="OrthoDB" id="9786339at2"/>
<dbReference type="STRING" id="563192.HMPREF0179_02092"/>
<dbReference type="GO" id="GO:0015648">
    <property type="term" value="F:lipid-linked peptidoglycan transporter activity"/>
    <property type="evidence" value="ECO:0007669"/>
    <property type="project" value="TreeGrafter"/>
</dbReference>
<gene>
    <name evidence="12" type="ORF">HMPREF0179_02092</name>
</gene>
<evidence type="ECO:0000256" key="10">
    <source>
        <dbReference type="SAM" id="MobiDB-lite"/>
    </source>
</evidence>
<comment type="similarity">
    <text evidence="9">Belongs to the MurJ/MviN family.</text>
</comment>
<evidence type="ECO:0000256" key="9">
    <source>
        <dbReference type="ARBA" id="ARBA00061532"/>
    </source>
</evidence>
<evidence type="ECO:0000313" key="12">
    <source>
        <dbReference type="EMBL" id="EFV44091.2"/>
    </source>
</evidence>
<dbReference type="InterPro" id="IPR051050">
    <property type="entry name" value="Lipid_II_flippase_MurJ/MviN"/>
</dbReference>
<keyword evidence="4" id="KW-0133">Cell shape</keyword>
<comment type="caution">
    <text evidence="12">The sequence shown here is derived from an EMBL/GenBank/DDBJ whole genome shotgun (WGS) entry which is preliminary data.</text>
</comment>
<feature type="transmembrane region" description="Helical" evidence="11">
    <location>
        <begin position="510"/>
        <end position="529"/>
    </location>
</feature>
<evidence type="ECO:0000256" key="7">
    <source>
        <dbReference type="ARBA" id="ARBA00023136"/>
    </source>
</evidence>
<comment type="subcellular location">
    <subcellularLocation>
        <location evidence="1">Cell membrane</location>
        <topology evidence="1">Multi-pass membrane protein</topology>
    </subcellularLocation>
</comment>
<keyword evidence="13" id="KW-1185">Reference proteome</keyword>
<keyword evidence="7 11" id="KW-0472">Membrane</keyword>
<dbReference type="PRINTS" id="PR01806">
    <property type="entry name" value="VIRFACTRMVIN"/>
</dbReference>
<organism evidence="12 13">
    <name type="scientific">Bilophila wadsworthia (strain 3_1_6)</name>
    <dbReference type="NCBI Taxonomy" id="563192"/>
    <lineage>
        <taxon>Bacteria</taxon>
        <taxon>Pseudomonadati</taxon>
        <taxon>Thermodesulfobacteriota</taxon>
        <taxon>Desulfovibrionia</taxon>
        <taxon>Desulfovibrionales</taxon>
        <taxon>Desulfovibrionaceae</taxon>
        <taxon>Bilophila</taxon>
    </lineage>
</organism>
<keyword evidence="3 11" id="KW-0812">Transmembrane</keyword>
<evidence type="ECO:0000256" key="1">
    <source>
        <dbReference type="ARBA" id="ARBA00004651"/>
    </source>
</evidence>
<feature type="transmembrane region" description="Helical" evidence="11">
    <location>
        <begin position="193"/>
        <end position="215"/>
    </location>
</feature>
<keyword evidence="2" id="KW-1003">Cell membrane</keyword>
<keyword evidence="6 11" id="KW-1133">Transmembrane helix</keyword>
<evidence type="ECO:0000256" key="6">
    <source>
        <dbReference type="ARBA" id="ARBA00022989"/>
    </source>
</evidence>
<protein>
    <submittedName>
        <fullName evidence="12">Integral membrane protein MviN</fullName>
    </submittedName>
</protein>
<dbReference type="GO" id="GO:0009252">
    <property type="term" value="P:peptidoglycan biosynthetic process"/>
    <property type="evidence" value="ECO:0007669"/>
    <property type="project" value="UniProtKB-KW"/>
</dbReference>
<dbReference type="eggNOG" id="COG0728">
    <property type="taxonomic scope" value="Bacteria"/>
</dbReference>
<dbReference type="GO" id="GO:0005886">
    <property type="term" value="C:plasma membrane"/>
    <property type="evidence" value="ECO:0007669"/>
    <property type="project" value="UniProtKB-SubCell"/>
</dbReference>
<comment type="function">
    <text evidence="8">Involved in peptidoglycan biosynthesis. Transports lipid-linked peptidoglycan precursors from the inner to the outer leaflet of the cytoplasmic membrane.</text>
</comment>
<evidence type="ECO:0000256" key="4">
    <source>
        <dbReference type="ARBA" id="ARBA00022960"/>
    </source>
</evidence>
<accession>E5Y7C7</accession>
<feature type="transmembrane region" description="Helical" evidence="11">
    <location>
        <begin position="221"/>
        <end position="239"/>
    </location>
</feature>
<dbReference type="GO" id="GO:0008360">
    <property type="term" value="P:regulation of cell shape"/>
    <property type="evidence" value="ECO:0007669"/>
    <property type="project" value="UniProtKB-KW"/>
</dbReference>
<dbReference type="GO" id="GO:0034204">
    <property type="term" value="P:lipid translocation"/>
    <property type="evidence" value="ECO:0007669"/>
    <property type="project" value="TreeGrafter"/>
</dbReference>
<evidence type="ECO:0000256" key="3">
    <source>
        <dbReference type="ARBA" id="ARBA00022692"/>
    </source>
</evidence>
<evidence type="ECO:0000313" key="13">
    <source>
        <dbReference type="Proteomes" id="UP000006034"/>
    </source>
</evidence>
<dbReference type="Pfam" id="PF03023">
    <property type="entry name" value="MurJ"/>
    <property type="match status" value="2"/>
</dbReference>
<feature type="transmembrane region" description="Helical" evidence="11">
    <location>
        <begin position="434"/>
        <end position="458"/>
    </location>
</feature>
<evidence type="ECO:0000256" key="2">
    <source>
        <dbReference type="ARBA" id="ARBA00022475"/>
    </source>
</evidence>
<feature type="transmembrane region" description="Helical" evidence="11">
    <location>
        <begin position="592"/>
        <end position="613"/>
    </location>
</feature>
<proteinExistence type="inferred from homology"/>
<feature type="transmembrane region" description="Helical" evidence="11">
    <location>
        <begin position="470"/>
        <end position="490"/>
    </location>
</feature>
<evidence type="ECO:0000256" key="8">
    <source>
        <dbReference type="ARBA" id="ARBA00060041"/>
    </source>
</evidence>
<dbReference type="PANTHER" id="PTHR47019">
    <property type="entry name" value="LIPID II FLIPPASE MURJ"/>
    <property type="match status" value="1"/>
</dbReference>